<reference evidence="3" key="1">
    <citation type="submission" date="2025-08" db="UniProtKB">
        <authorList>
            <consortium name="RefSeq"/>
        </authorList>
    </citation>
    <scope>IDENTIFICATION</scope>
    <source>
        <tissue evidence="3">Whole organism</tissue>
    </source>
</reference>
<evidence type="ECO:0000313" key="2">
    <source>
        <dbReference type="Proteomes" id="UP000504606"/>
    </source>
</evidence>
<protein>
    <submittedName>
        <fullName evidence="3">Uncharacterized protein LOC113213678</fullName>
    </submittedName>
</protein>
<accession>A0A6J1TCN4</accession>
<gene>
    <name evidence="3" type="primary">LOC113213678</name>
</gene>
<proteinExistence type="predicted"/>
<keyword evidence="2" id="KW-1185">Reference proteome</keyword>
<dbReference type="AlphaFoldDB" id="A0A6J1TCN4"/>
<evidence type="ECO:0000256" key="1">
    <source>
        <dbReference type="SAM" id="MobiDB-lite"/>
    </source>
</evidence>
<sequence length="146" mass="15870">MEHQTGVQVPVAAAVDYFDTEALDGDMLDAFLAQIQEQQLARAHMDVNELSGAPQNESPKTRKPVRRARSAASAASKTGKSVKPRKAPRSVSTVRGSSTASQPLPPRPRRPSSLAVQKTYCPHIERLCHILRMVACHSCAPTPCCR</sequence>
<dbReference type="KEGG" id="foc:113213678"/>
<feature type="region of interest" description="Disordered" evidence="1">
    <location>
        <begin position="45"/>
        <end position="114"/>
    </location>
</feature>
<dbReference type="GeneID" id="113213678"/>
<dbReference type="RefSeq" id="XP_026288586.2">
    <property type="nucleotide sequence ID" value="XM_026432801.2"/>
</dbReference>
<name>A0A6J1TCN4_FRAOC</name>
<feature type="compositionally biased region" description="Polar residues" evidence="1">
    <location>
        <begin position="90"/>
        <end position="102"/>
    </location>
</feature>
<dbReference type="Proteomes" id="UP000504606">
    <property type="component" value="Unplaced"/>
</dbReference>
<evidence type="ECO:0000313" key="3">
    <source>
        <dbReference type="RefSeq" id="XP_026288586.2"/>
    </source>
</evidence>
<organism evidence="2 3">
    <name type="scientific">Frankliniella occidentalis</name>
    <name type="common">Western flower thrips</name>
    <name type="synonym">Euthrips occidentalis</name>
    <dbReference type="NCBI Taxonomy" id="133901"/>
    <lineage>
        <taxon>Eukaryota</taxon>
        <taxon>Metazoa</taxon>
        <taxon>Ecdysozoa</taxon>
        <taxon>Arthropoda</taxon>
        <taxon>Hexapoda</taxon>
        <taxon>Insecta</taxon>
        <taxon>Pterygota</taxon>
        <taxon>Neoptera</taxon>
        <taxon>Paraneoptera</taxon>
        <taxon>Thysanoptera</taxon>
        <taxon>Terebrantia</taxon>
        <taxon>Thripoidea</taxon>
        <taxon>Thripidae</taxon>
        <taxon>Frankliniella</taxon>
    </lineage>
</organism>